<organism evidence="1 2">
    <name type="scientific">Roseibium aggregatum (strain ATCC 25650 / DSM 13394 / JCM 20685 / NBRC 16684 / NCIMB 2208 / IAM 12614 / B1)</name>
    <name type="common">Stappia aggregata</name>
    <dbReference type="NCBI Taxonomy" id="384765"/>
    <lineage>
        <taxon>Bacteria</taxon>
        <taxon>Pseudomonadati</taxon>
        <taxon>Pseudomonadota</taxon>
        <taxon>Alphaproteobacteria</taxon>
        <taxon>Hyphomicrobiales</taxon>
        <taxon>Stappiaceae</taxon>
        <taxon>Roseibium</taxon>
    </lineage>
</organism>
<protein>
    <submittedName>
        <fullName evidence="1">Uncharacterized protein</fullName>
    </submittedName>
</protein>
<proteinExistence type="predicted"/>
<reference evidence="1 2" key="1">
    <citation type="submission" date="2006-05" db="EMBL/GenBank/DDBJ databases">
        <authorList>
            <person name="King G."/>
            <person name="Ferriera S."/>
            <person name="Johnson J."/>
            <person name="Kravitz S."/>
            <person name="Beeson K."/>
            <person name="Sutton G."/>
            <person name="Rogers Y.-H."/>
            <person name="Friedman R."/>
            <person name="Frazier M."/>
            <person name="Venter J.C."/>
        </authorList>
    </citation>
    <scope>NUCLEOTIDE SEQUENCE [LARGE SCALE GENOMIC DNA]</scope>
    <source>
        <strain evidence="2">ATCC 25650 / DSM 13394 / JCM 20685 / NBRC 16684 / NCIMB 2208 / IAM 12614 / B1</strain>
    </source>
</reference>
<dbReference type="Proteomes" id="UP000004848">
    <property type="component" value="Unassembled WGS sequence"/>
</dbReference>
<gene>
    <name evidence="1" type="ORF">SIAM614_29266</name>
</gene>
<dbReference type="EMBL" id="AAUW01000022">
    <property type="protein sequence ID" value="EAV41258.1"/>
    <property type="molecule type" value="Genomic_DNA"/>
</dbReference>
<evidence type="ECO:0000313" key="2">
    <source>
        <dbReference type="Proteomes" id="UP000004848"/>
    </source>
</evidence>
<comment type="caution">
    <text evidence="1">The sequence shown here is derived from an EMBL/GenBank/DDBJ whole genome shotgun (WGS) entry which is preliminary data.</text>
</comment>
<accession>A0P173</accession>
<sequence length="48" mass="5306">MMINRNLLLILVGVLVVVAVGASYLYYNERQRGIDIEIGQNGISIEGK</sequence>
<dbReference type="AlphaFoldDB" id="A0P173"/>
<evidence type="ECO:0000313" key="1">
    <source>
        <dbReference type="EMBL" id="EAV41258.1"/>
    </source>
</evidence>
<name>A0P173_ROSAI</name>